<organism evidence="1">
    <name type="scientific">marine sediment metagenome</name>
    <dbReference type="NCBI Taxonomy" id="412755"/>
    <lineage>
        <taxon>unclassified sequences</taxon>
        <taxon>metagenomes</taxon>
        <taxon>ecological metagenomes</taxon>
    </lineage>
</organism>
<protein>
    <recommendedName>
        <fullName evidence="2">HEAT repeat domain-containing protein</fullName>
    </recommendedName>
</protein>
<dbReference type="InterPro" id="IPR011989">
    <property type="entry name" value="ARM-like"/>
</dbReference>
<reference evidence="1" key="1">
    <citation type="journal article" date="2014" name="Front. Microbiol.">
        <title>High frequency of phylogenetically diverse reductive dehalogenase-homologous genes in deep subseafloor sedimentary metagenomes.</title>
        <authorList>
            <person name="Kawai M."/>
            <person name="Futagami T."/>
            <person name="Toyoda A."/>
            <person name="Takaki Y."/>
            <person name="Nishi S."/>
            <person name="Hori S."/>
            <person name="Arai W."/>
            <person name="Tsubouchi T."/>
            <person name="Morono Y."/>
            <person name="Uchiyama I."/>
            <person name="Ito T."/>
            <person name="Fujiyama A."/>
            <person name="Inagaki F."/>
            <person name="Takami H."/>
        </authorList>
    </citation>
    <scope>NUCLEOTIDE SEQUENCE</scope>
    <source>
        <strain evidence="1">Expedition CK06-06</strain>
    </source>
</reference>
<evidence type="ECO:0008006" key="2">
    <source>
        <dbReference type="Google" id="ProtNLM"/>
    </source>
</evidence>
<evidence type="ECO:0000313" key="1">
    <source>
        <dbReference type="EMBL" id="GAG76984.1"/>
    </source>
</evidence>
<dbReference type="InterPro" id="IPR016024">
    <property type="entry name" value="ARM-type_fold"/>
</dbReference>
<accession>X1A5I5</accession>
<dbReference type="SUPFAM" id="SSF48371">
    <property type="entry name" value="ARM repeat"/>
    <property type="match status" value="1"/>
</dbReference>
<dbReference type="AlphaFoldDB" id="X1A5I5"/>
<dbReference type="Gene3D" id="1.25.10.10">
    <property type="entry name" value="Leucine-rich Repeat Variant"/>
    <property type="match status" value="1"/>
</dbReference>
<sequence length="191" mass="22028">MIDENNINEEKYLTCEDKMKHSDNDLNSDRISVLERVLLTSEHENEKLEAINQLVRKKDVRAQLAILKALKDKSWRVREKSINSIRPSSIPSETLTSYLVSLIDDEFPKVREKAIQLLKGMGKKELLPYFLTKLNDESELVRSTAIQAIGEIDYEEMLESFITQFRSETSTQIKHSLLQAITRIGDETTTN</sequence>
<comment type="caution">
    <text evidence="1">The sequence shown here is derived from an EMBL/GenBank/DDBJ whole genome shotgun (WGS) entry which is preliminary data.</text>
</comment>
<dbReference type="Pfam" id="PF13646">
    <property type="entry name" value="HEAT_2"/>
    <property type="match status" value="1"/>
</dbReference>
<feature type="non-terminal residue" evidence="1">
    <location>
        <position position="191"/>
    </location>
</feature>
<gene>
    <name evidence="1" type="ORF">S01H4_25438</name>
</gene>
<name>X1A5I5_9ZZZZ</name>
<dbReference type="PROSITE" id="PS50077">
    <property type="entry name" value="HEAT_REPEAT"/>
    <property type="match status" value="1"/>
</dbReference>
<dbReference type="EMBL" id="BART01012103">
    <property type="protein sequence ID" value="GAG76984.1"/>
    <property type="molecule type" value="Genomic_DNA"/>
</dbReference>
<dbReference type="InterPro" id="IPR021133">
    <property type="entry name" value="HEAT_type_2"/>
</dbReference>
<proteinExistence type="predicted"/>